<comment type="caution">
    <text evidence="3">The sequence shown here is derived from an EMBL/GenBank/DDBJ whole genome shotgun (WGS) entry which is preliminary data.</text>
</comment>
<feature type="transmembrane region" description="Helical" evidence="2">
    <location>
        <begin position="78"/>
        <end position="102"/>
    </location>
</feature>
<reference evidence="3" key="1">
    <citation type="journal article" date="2015" name="Genom Data">
        <title>Genome sequences of six Phytophthora species associated with forests in New Zealand.</title>
        <authorList>
            <person name="Studholme D.J."/>
            <person name="McDougal R.L."/>
            <person name="Sambles C."/>
            <person name="Hansen E."/>
            <person name="Hardy G."/>
            <person name="Grant M."/>
            <person name="Ganley R.J."/>
            <person name="Williams N.M."/>
        </authorList>
    </citation>
    <scope>NUCLEOTIDE SEQUENCE</scope>
    <source>
        <strain evidence="3">NZFS 3630</strain>
    </source>
</reference>
<proteinExistence type="predicted"/>
<dbReference type="PANTHER" id="PTHR13627:SF33">
    <property type="entry name" value="LICD FAMILY PROTEIN"/>
    <property type="match status" value="1"/>
</dbReference>
<keyword evidence="2" id="KW-0472">Membrane</keyword>
<organism evidence="3 4">
    <name type="scientific">Phytophthora kernoviae</name>
    <dbReference type="NCBI Taxonomy" id="325452"/>
    <lineage>
        <taxon>Eukaryota</taxon>
        <taxon>Sar</taxon>
        <taxon>Stramenopiles</taxon>
        <taxon>Oomycota</taxon>
        <taxon>Peronosporomycetes</taxon>
        <taxon>Peronosporales</taxon>
        <taxon>Peronosporaceae</taxon>
        <taxon>Phytophthora</taxon>
    </lineage>
</organism>
<dbReference type="Proteomes" id="UP000792063">
    <property type="component" value="Unassembled WGS sequence"/>
</dbReference>
<evidence type="ECO:0000256" key="2">
    <source>
        <dbReference type="SAM" id="Phobius"/>
    </source>
</evidence>
<accession>A0A921SH38</accession>
<keyword evidence="2" id="KW-1133">Transmembrane helix</keyword>
<dbReference type="AlphaFoldDB" id="A0A921SH38"/>
<keyword evidence="2" id="KW-0812">Transmembrane</keyword>
<protein>
    <submittedName>
        <fullName evidence="3">Uncharacterized protein</fullName>
    </submittedName>
</protein>
<feature type="region of interest" description="Disordered" evidence="1">
    <location>
        <begin position="413"/>
        <end position="444"/>
    </location>
</feature>
<evidence type="ECO:0000313" key="4">
    <source>
        <dbReference type="Proteomes" id="UP000792063"/>
    </source>
</evidence>
<sequence length="761" mass="86778">MRALVHRLGPPDIQDYERIEYAQLIVSHRPLVLRNGNQQAQDKPKTSPKDQVNITVKEHGKPPRGGRLLTFGMRFMDFWTGVTVVPTFVVVLMGLVLFGLVIETKNINCIPQVTILNEDEVCTPRVWNASNIEYHSGHRYYSAIKDINSVPLPPLRGKSMDLCDEKSRPHAKYGYCLPISGRKDSPFCTAADRMDLLNLHSSDSICYASVLHMIMVEVYEELQETGNSPFLAFGSLLGAVRNGSMVPFTEDSDIGFVGKLQRIDILREALWQKGYHMFFLDIWRVCVAPSHPLAGHLYNSSMTIAKNYAVPYLDLYMMRRQNDGNWDMQEFHGSNGRTLPDNKVKPFSQSLDMQSLQAREEKEAAQRERHRKYTADKRAAVKVALGRLREELTSLLTQQQSLLAAHWDRQCQFQQERQERPSSSPIAIGEPSHSEEKAESGTDSSTLIDEYALAVEVGNEIHLEHAALEKWLSKYDIFESLLHRDVPRPANEEYNPYAMPRLLQNDHQHFTSTLESGWKQFAEDEAPFYYEGVGVEICHNFVRAEYPSFLSRHLGFAQQEQILGAMSFFGWSVQRSKTADRQHFHVSKRISCINGVQLADGIANEAWRVFNTPELYEDLHHARVIMCVLQRVDANTSLIMQNIPTVDNSVNRRCLLVVSKIVDRDEGGHQLVGFLVLGVAPHEDMVEQFSSVVQFTHDVSDYFLLHHQVDEHGFEFVEMSLGGHSDYTSEAEANFVFLESVYALFQFERMVLPQVPLVTIE</sequence>
<dbReference type="InterPro" id="IPR052613">
    <property type="entry name" value="LicD_transferase"/>
</dbReference>
<dbReference type="PANTHER" id="PTHR13627">
    <property type="entry name" value="FUKUTIN RELATED PROTEIN"/>
    <property type="match status" value="1"/>
</dbReference>
<evidence type="ECO:0000313" key="3">
    <source>
        <dbReference type="EMBL" id="KAG2522316.1"/>
    </source>
</evidence>
<gene>
    <name evidence="3" type="ORF">JM18_006232</name>
</gene>
<reference evidence="3" key="2">
    <citation type="submission" date="2020-06" db="EMBL/GenBank/DDBJ databases">
        <authorList>
            <person name="Studholme D.J."/>
        </authorList>
    </citation>
    <scope>NUCLEOTIDE SEQUENCE</scope>
    <source>
        <strain evidence="3">NZFS 3630</strain>
    </source>
</reference>
<name>A0A921SH38_9STRA</name>
<dbReference type="EMBL" id="JPWU03000218">
    <property type="protein sequence ID" value="KAG2522316.1"/>
    <property type="molecule type" value="Genomic_DNA"/>
</dbReference>
<evidence type="ECO:0000256" key="1">
    <source>
        <dbReference type="SAM" id="MobiDB-lite"/>
    </source>
</evidence>